<feature type="compositionally biased region" description="Low complexity" evidence="1">
    <location>
        <begin position="126"/>
        <end position="137"/>
    </location>
</feature>
<reference evidence="3" key="1">
    <citation type="submission" date="2021-06" db="EMBL/GenBank/DDBJ databases">
        <title>Bradyrhizobium sp. S2-20-1 Genome sequencing.</title>
        <authorList>
            <person name="Jin L."/>
        </authorList>
    </citation>
    <scope>NUCLEOTIDE SEQUENCE</scope>
    <source>
        <strain evidence="3">S2-20-1</strain>
    </source>
</reference>
<feature type="region of interest" description="Disordered" evidence="1">
    <location>
        <begin position="125"/>
        <end position="146"/>
    </location>
</feature>
<evidence type="ECO:0000313" key="3">
    <source>
        <dbReference type="EMBL" id="QWG11691.1"/>
    </source>
</evidence>
<dbReference type="Proteomes" id="UP000680839">
    <property type="component" value="Chromosome"/>
</dbReference>
<feature type="transmembrane region" description="Helical" evidence="2">
    <location>
        <begin position="28"/>
        <end position="47"/>
    </location>
</feature>
<keyword evidence="2" id="KW-0472">Membrane</keyword>
<sequence length="205" mass="22414">MASEGDTLAFRQALMKLAFETDDEKSRWPWVALAVVIAFVVAAWISFPNEIISFLKEGKELLASKEGSGKPGQESKNSMCNGFIVVNCSAEPKIVQGNPPEKTAQAPLEAENKIAPPLQYAPVVAQSQPGRSSPQPSKVRKPEAKNALAESDAPLYRYIGPKDDLTLLGIDRFKPSVNLCALKKHVTCYMPPGFGRESIVREQED</sequence>
<evidence type="ECO:0000256" key="2">
    <source>
        <dbReference type="SAM" id="Phobius"/>
    </source>
</evidence>
<dbReference type="EMBL" id="CP076134">
    <property type="protein sequence ID" value="QWG11691.1"/>
    <property type="molecule type" value="Genomic_DNA"/>
</dbReference>
<evidence type="ECO:0000313" key="4">
    <source>
        <dbReference type="Proteomes" id="UP000680839"/>
    </source>
</evidence>
<dbReference type="AlphaFoldDB" id="A0A975NBX9"/>
<gene>
    <name evidence="3" type="ORF">KMZ29_18410</name>
</gene>
<accession>A0A975NBX9</accession>
<dbReference type="RefSeq" id="WP_215620553.1">
    <property type="nucleotide sequence ID" value="NZ_CP076134.1"/>
</dbReference>
<organism evidence="3 4">
    <name type="scientific">Bradyrhizobium sediminis</name>
    <dbReference type="NCBI Taxonomy" id="2840469"/>
    <lineage>
        <taxon>Bacteria</taxon>
        <taxon>Pseudomonadati</taxon>
        <taxon>Pseudomonadota</taxon>
        <taxon>Alphaproteobacteria</taxon>
        <taxon>Hyphomicrobiales</taxon>
        <taxon>Nitrobacteraceae</taxon>
        <taxon>Bradyrhizobium</taxon>
    </lineage>
</organism>
<evidence type="ECO:0000256" key="1">
    <source>
        <dbReference type="SAM" id="MobiDB-lite"/>
    </source>
</evidence>
<protein>
    <submittedName>
        <fullName evidence="3">Uncharacterized protein</fullName>
    </submittedName>
</protein>
<name>A0A975NBX9_9BRAD</name>
<proteinExistence type="predicted"/>
<keyword evidence="2" id="KW-0812">Transmembrane</keyword>
<keyword evidence="2" id="KW-1133">Transmembrane helix</keyword>